<dbReference type="HAMAP" id="MF_00079">
    <property type="entry name" value="HisG_Long"/>
    <property type="match status" value="1"/>
</dbReference>
<feature type="domain" description="Histidine biosynthesis HisG C-terminal" evidence="20">
    <location>
        <begin position="241"/>
        <end position="313"/>
    </location>
</feature>
<dbReference type="GO" id="GO:0000287">
    <property type="term" value="F:magnesium ion binding"/>
    <property type="evidence" value="ECO:0007669"/>
    <property type="project" value="UniProtKB-UniRule"/>
</dbReference>
<keyword evidence="16 18" id="KW-0368">Histidine biosynthesis</keyword>
<dbReference type="GO" id="GO:0000105">
    <property type="term" value="P:L-histidine biosynthetic process"/>
    <property type="evidence" value="ECO:0007669"/>
    <property type="project" value="UniProtKB-UniRule"/>
</dbReference>
<dbReference type="InterPro" id="IPR020621">
    <property type="entry name" value="ATP-PRT_HisG_long"/>
</dbReference>
<accession>A0A316E7X3</accession>
<dbReference type="EC" id="2.4.2.17" evidence="6 18"/>
<protein>
    <recommendedName>
        <fullName evidence="7 18">ATP phosphoribosyltransferase</fullName>
        <shortName evidence="18">ATP-PRT</shortName>
        <shortName evidence="18">ATP-PRTase</shortName>
        <ecNumber evidence="6 18">2.4.2.17</ecNumber>
    </recommendedName>
</protein>
<evidence type="ECO:0000259" key="19">
    <source>
        <dbReference type="Pfam" id="PF01634"/>
    </source>
</evidence>
<dbReference type="AlphaFoldDB" id="A0A316E7X3"/>
<evidence type="ECO:0000256" key="1">
    <source>
        <dbReference type="ARBA" id="ARBA00000915"/>
    </source>
</evidence>
<dbReference type="Pfam" id="PF01634">
    <property type="entry name" value="HisG"/>
    <property type="match status" value="1"/>
</dbReference>
<comment type="caution">
    <text evidence="21">The sequence shown here is derived from an EMBL/GenBank/DDBJ whole genome shotgun (WGS) entry which is preliminary data.</text>
</comment>
<evidence type="ECO:0000313" key="22">
    <source>
        <dbReference type="Proteomes" id="UP000245489"/>
    </source>
</evidence>
<keyword evidence="12 18" id="KW-0479">Metal-binding</keyword>
<keyword evidence="10 18" id="KW-0328">Glycosyltransferase</keyword>
<dbReference type="InterPro" id="IPR018198">
    <property type="entry name" value="ATP_PRibTrfase_CS"/>
</dbReference>
<keyword evidence="22" id="KW-1185">Reference proteome</keyword>
<dbReference type="Gene3D" id="3.40.190.10">
    <property type="entry name" value="Periplasmic binding protein-like II"/>
    <property type="match status" value="2"/>
</dbReference>
<evidence type="ECO:0000256" key="13">
    <source>
        <dbReference type="ARBA" id="ARBA00022741"/>
    </source>
</evidence>
<name>A0A316E7X3_9BACT</name>
<evidence type="ECO:0000256" key="17">
    <source>
        <dbReference type="ARBA" id="ARBA00024861"/>
    </source>
</evidence>
<comment type="activity regulation">
    <text evidence="18">Feedback inhibited by histidine.</text>
</comment>
<evidence type="ECO:0000256" key="3">
    <source>
        <dbReference type="ARBA" id="ARBA00004496"/>
    </source>
</evidence>
<dbReference type="InterPro" id="IPR013820">
    <property type="entry name" value="ATP_PRibTrfase_cat"/>
</dbReference>
<evidence type="ECO:0000256" key="2">
    <source>
        <dbReference type="ARBA" id="ARBA00001946"/>
    </source>
</evidence>
<keyword evidence="9 18" id="KW-0028">Amino-acid biosynthesis</keyword>
<dbReference type="InterPro" id="IPR011322">
    <property type="entry name" value="N-reg_PII-like_a/b"/>
</dbReference>
<evidence type="ECO:0000256" key="14">
    <source>
        <dbReference type="ARBA" id="ARBA00022840"/>
    </source>
</evidence>
<evidence type="ECO:0000256" key="7">
    <source>
        <dbReference type="ARBA" id="ARBA00020998"/>
    </source>
</evidence>
<dbReference type="EMBL" id="QGGO01000011">
    <property type="protein sequence ID" value="PWK26471.1"/>
    <property type="molecule type" value="Genomic_DNA"/>
</dbReference>
<dbReference type="GO" id="GO:0003879">
    <property type="term" value="F:ATP phosphoribosyltransferase activity"/>
    <property type="evidence" value="ECO:0007669"/>
    <property type="project" value="UniProtKB-UniRule"/>
</dbReference>
<dbReference type="NCBIfam" id="TIGR03455">
    <property type="entry name" value="HisG_C-term"/>
    <property type="match status" value="1"/>
</dbReference>
<comment type="pathway">
    <text evidence="4 18">Amino-acid biosynthesis; L-histidine biosynthesis; L-histidine from 5-phospho-alpha-D-ribose 1-diphosphate: step 1/9.</text>
</comment>
<dbReference type="Proteomes" id="UP000245489">
    <property type="component" value="Unassembled WGS sequence"/>
</dbReference>
<comment type="catalytic activity">
    <reaction evidence="1 18">
        <text>1-(5-phospho-beta-D-ribosyl)-ATP + diphosphate = 5-phospho-alpha-D-ribose 1-diphosphate + ATP</text>
        <dbReference type="Rhea" id="RHEA:18473"/>
        <dbReference type="ChEBI" id="CHEBI:30616"/>
        <dbReference type="ChEBI" id="CHEBI:33019"/>
        <dbReference type="ChEBI" id="CHEBI:58017"/>
        <dbReference type="ChEBI" id="CHEBI:73183"/>
        <dbReference type="EC" id="2.4.2.17"/>
    </reaction>
</comment>
<keyword evidence="11 18" id="KW-0808">Transferase</keyword>
<dbReference type="PANTHER" id="PTHR21403">
    <property type="entry name" value="ATP PHOSPHORIBOSYLTRANSFERASE ATP-PRTASE"/>
    <property type="match status" value="1"/>
</dbReference>
<evidence type="ECO:0000256" key="8">
    <source>
        <dbReference type="ARBA" id="ARBA00022490"/>
    </source>
</evidence>
<keyword evidence="13 18" id="KW-0547">Nucleotide-binding</keyword>
<evidence type="ECO:0000259" key="20">
    <source>
        <dbReference type="Pfam" id="PF08029"/>
    </source>
</evidence>
<organism evidence="21 22">
    <name type="scientific">Arcicella aurantiaca</name>
    <dbReference type="NCBI Taxonomy" id="591202"/>
    <lineage>
        <taxon>Bacteria</taxon>
        <taxon>Pseudomonadati</taxon>
        <taxon>Bacteroidota</taxon>
        <taxon>Cytophagia</taxon>
        <taxon>Cytophagales</taxon>
        <taxon>Flectobacillaceae</taxon>
        <taxon>Arcicella</taxon>
    </lineage>
</organism>
<sequence length="316" mass="34453">MLKLFTIASAIVYSLLFTVNCSLLICKLKKVDTILRIAVQKSGRLSEDSLNLFKECGIKFDNGAGKLKATSSNFPAEFLFLRDDDIPGYVEDGVADIGIVGQNVHVESHKNVSEVKLLGFSKCRLSIAIPREDVYGGVQSLEGKDIATSYPIILGNFLKEHGVTSHIHEISGSVEIAPSIGLAHAVCDIVSSGGTLLSNGLKEVEVIFRSEAIMIGCPDMSAEKQEIVKQILFRIDAVQRAKNSKYVVLNTKNENIEAISKLLPGMQSPSINPLAQSGWSALSSVINENDFWQNIEKLREAGAEGILVMPIEKMIY</sequence>
<dbReference type="SUPFAM" id="SSF54913">
    <property type="entry name" value="GlnB-like"/>
    <property type="match status" value="1"/>
</dbReference>
<dbReference type="PROSITE" id="PS01316">
    <property type="entry name" value="ATP_P_PHORIBOSYLTR"/>
    <property type="match status" value="1"/>
</dbReference>
<dbReference type="GO" id="GO:0005524">
    <property type="term" value="F:ATP binding"/>
    <property type="evidence" value="ECO:0007669"/>
    <property type="project" value="UniProtKB-KW"/>
</dbReference>
<evidence type="ECO:0000256" key="5">
    <source>
        <dbReference type="ARBA" id="ARBA00007955"/>
    </source>
</evidence>
<evidence type="ECO:0000256" key="10">
    <source>
        <dbReference type="ARBA" id="ARBA00022676"/>
    </source>
</evidence>
<evidence type="ECO:0000256" key="9">
    <source>
        <dbReference type="ARBA" id="ARBA00022605"/>
    </source>
</evidence>
<dbReference type="InterPro" id="IPR013115">
    <property type="entry name" value="HisG_C"/>
</dbReference>
<dbReference type="FunFam" id="3.30.70.120:FF:000002">
    <property type="entry name" value="ATP phosphoribosyltransferase"/>
    <property type="match status" value="1"/>
</dbReference>
<comment type="subcellular location">
    <subcellularLocation>
        <location evidence="3 18">Cytoplasm</location>
    </subcellularLocation>
</comment>
<keyword evidence="14 18" id="KW-0067">ATP-binding</keyword>
<keyword evidence="15 18" id="KW-0460">Magnesium</keyword>
<gene>
    <name evidence="18" type="primary">hisG</name>
    <name evidence="21" type="ORF">LV89_02316</name>
</gene>
<comment type="similarity">
    <text evidence="5 18">Belongs to the ATP phosphoribosyltransferase family. Long subfamily.</text>
</comment>
<dbReference type="SUPFAM" id="SSF53850">
    <property type="entry name" value="Periplasmic binding protein-like II"/>
    <property type="match status" value="1"/>
</dbReference>
<feature type="domain" description="ATP phosphoribosyltransferase catalytic" evidence="19">
    <location>
        <begin position="82"/>
        <end position="236"/>
    </location>
</feature>
<dbReference type="Gene3D" id="3.30.70.120">
    <property type="match status" value="1"/>
</dbReference>
<evidence type="ECO:0000256" key="18">
    <source>
        <dbReference type="HAMAP-Rule" id="MF_00079"/>
    </source>
</evidence>
<dbReference type="Pfam" id="PF08029">
    <property type="entry name" value="HisG_C"/>
    <property type="match status" value="1"/>
</dbReference>
<evidence type="ECO:0000256" key="16">
    <source>
        <dbReference type="ARBA" id="ARBA00023102"/>
    </source>
</evidence>
<proteinExistence type="inferred from homology"/>
<comment type="cofactor">
    <cofactor evidence="2 18">
        <name>Mg(2+)</name>
        <dbReference type="ChEBI" id="CHEBI:18420"/>
    </cofactor>
</comment>
<evidence type="ECO:0000313" key="21">
    <source>
        <dbReference type="EMBL" id="PWK26471.1"/>
    </source>
</evidence>
<evidence type="ECO:0000256" key="11">
    <source>
        <dbReference type="ARBA" id="ARBA00022679"/>
    </source>
</evidence>
<dbReference type="InterPro" id="IPR001348">
    <property type="entry name" value="ATP_PRibTrfase_HisG"/>
</dbReference>
<keyword evidence="8 18" id="KW-0963">Cytoplasm</keyword>
<comment type="function">
    <text evidence="17 18">Catalyzes the condensation of ATP and 5-phosphoribose 1-diphosphate to form N'-(5'-phosphoribosyl)-ATP (PR-ATP). Has a crucial role in the pathway because the rate of histidine biosynthesis seems to be controlled primarily by regulation of HisG enzymatic activity.</text>
</comment>
<dbReference type="InterPro" id="IPR015867">
    <property type="entry name" value="N-reg_PII/ATP_PRibTrfase_C"/>
</dbReference>
<evidence type="ECO:0000256" key="4">
    <source>
        <dbReference type="ARBA" id="ARBA00004667"/>
    </source>
</evidence>
<dbReference type="PANTHER" id="PTHR21403:SF8">
    <property type="entry name" value="ATP PHOSPHORIBOSYLTRANSFERASE"/>
    <property type="match status" value="1"/>
</dbReference>
<reference evidence="21 22" key="1">
    <citation type="submission" date="2018-05" db="EMBL/GenBank/DDBJ databases">
        <title>Genomic Encyclopedia of Archaeal and Bacterial Type Strains, Phase II (KMG-II): from individual species to whole genera.</title>
        <authorList>
            <person name="Goeker M."/>
        </authorList>
    </citation>
    <scope>NUCLEOTIDE SEQUENCE [LARGE SCALE GENOMIC DNA]</scope>
    <source>
        <strain evidence="21 22">DSM 22214</strain>
    </source>
</reference>
<evidence type="ECO:0000256" key="15">
    <source>
        <dbReference type="ARBA" id="ARBA00022842"/>
    </source>
</evidence>
<evidence type="ECO:0000256" key="6">
    <source>
        <dbReference type="ARBA" id="ARBA00011946"/>
    </source>
</evidence>
<dbReference type="NCBIfam" id="TIGR00070">
    <property type="entry name" value="hisG"/>
    <property type="match status" value="1"/>
</dbReference>
<dbReference type="GO" id="GO:0005737">
    <property type="term" value="C:cytoplasm"/>
    <property type="evidence" value="ECO:0007669"/>
    <property type="project" value="UniProtKB-SubCell"/>
</dbReference>
<dbReference type="FunFam" id="3.40.190.10:FF:000008">
    <property type="entry name" value="ATP phosphoribosyltransferase"/>
    <property type="match status" value="1"/>
</dbReference>
<dbReference type="UniPathway" id="UPA00031">
    <property type="reaction ID" value="UER00006"/>
</dbReference>
<evidence type="ECO:0000256" key="12">
    <source>
        <dbReference type="ARBA" id="ARBA00022723"/>
    </source>
</evidence>